<organism evidence="2 3">
    <name type="scientific">Rhizobium jaguaris</name>
    <dbReference type="NCBI Taxonomy" id="1312183"/>
    <lineage>
        <taxon>Bacteria</taxon>
        <taxon>Pseudomonadati</taxon>
        <taxon>Pseudomonadota</taxon>
        <taxon>Alphaproteobacteria</taxon>
        <taxon>Hyphomicrobiales</taxon>
        <taxon>Rhizobiaceae</taxon>
        <taxon>Rhizobium/Agrobacterium group</taxon>
        <taxon>Rhizobium</taxon>
    </lineage>
</organism>
<evidence type="ECO:0000313" key="3">
    <source>
        <dbReference type="Proteomes" id="UP000282195"/>
    </source>
</evidence>
<evidence type="ECO:0000313" key="2">
    <source>
        <dbReference type="EMBL" id="AYG64472.1"/>
    </source>
</evidence>
<keyword evidence="1" id="KW-0812">Transmembrane</keyword>
<gene>
    <name evidence="2" type="ORF">CCGE525_37755</name>
</gene>
<evidence type="ECO:0000256" key="1">
    <source>
        <dbReference type="SAM" id="Phobius"/>
    </source>
</evidence>
<proteinExistence type="predicted"/>
<accession>A0A387G9H3</accession>
<keyword evidence="1" id="KW-1133">Transmembrane helix</keyword>
<name>A0A387G9H3_9HYPH</name>
<geneLocation type="plasmid" evidence="3">
    <name>prccge525a</name>
</geneLocation>
<protein>
    <submittedName>
        <fullName evidence="2">Uncharacterized protein</fullName>
    </submittedName>
</protein>
<dbReference type="Proteomes" id="UP000282195">
    <property type="component" value="Plasmid pRCCGE525a"/>
</dbReference>
<keyword evidence="2" id="KW-0614">Plasmid</keyword>
<reference evidence="2 3" key="1">
    <citation type="submission" date="2018-10" db="EMBL/GenBank/DDBJ databases">
        <title>Rhizobium etli, R. leguminosarum and a new Rhizobium genospecies from Phaseolus dumosus.</title>
        <authorList>
            <person name="Ramirez-Puebla S.T."/>
            <person name="Rogel-Hernandez M.A."/>
            <person name="Guerrero G."/>
            <person name="Ormeno-Orrillo E."/>
            <person name="Martinez-Romero J.C."/>
            <person name="Negrete-Yankelevich S."/>
            <person name="Martinez-Romero E."/>
        </authorList>
    </citation>
    <scope>NUCLEOTIDE SEQUENCE [LARGE SCALE GENOMIC DNA]</scope>
    <source>
        <strain evidence="2 3">CCGE525</strain>
        <plasmid evidence="3">prccge525a</plasmid>
    </source>
</reference>
<feature type="transmembrane region" description="Helical" evidence="1">
    <location>
        <begin position="38"/>
        <end position="57"/>
    </location>
</feature>
<keyword evidence="3" id="KW-1185">Reference proteome</keyword>
<dbReference type="AlphaFoldDB" id="A0A387G9H3"/>
<dbReference type="EMBL" id="CP032697">
    <property type="protein sequence ID" value="AYG64472.1"/>
    <property type="molecule type" value="Genomic_DNA"/>
</dbReference>
<dbReference type="KEGG" id="rjg:CCGE525_37755"/>
<keyword evidence="1" id="KW-0472">Membrane</keyword>
<sequence length="61" mass="6739">MDRLRAGLSSSLRIWLLSKAWVQTRQGRPGASICTRPVMWVIAPALTVMLTPMSIVGTGNW</sequence>